<sequence length="337" mass="35664">MKAAVAHQFKAPLSIESLAQPEVKPGTILVKVAACGVCHTDLHACHGDWPVKPNLPLIPGHEGVGTIVAKGDDVNHLALGDKVGIPWLHSACGHCEHCLQGNENLCPNQQNSGYSVDGGYAEYCLANADYVVKIPNNLSFVDAAPLFCAGVTTYKALKVSEAKPGQWVAIVGAGGLGHLAIQYAKAMGLNVIAVDSGEHKLSLAKELGADYCIDYNEHNPAEQIQTKFGGVQAVVCTAASKAAFSGAYHSVKRGGKCILVGLPNDDMPIPIFDTVLKGISVIGSIVGTRQDLIECLDFAAAGKVKAIVQTQPLENINQVFEQMQHNEIQGRIVLTME</sequence>
<dbReference type="Proteomes" id="UP000076643">
    <property type="component" value="Unassembled WGS sequence"/>
</dbReference>
<dbReference type="CDD" id="cd08297">
    <property type="entry name" value="CAD3"/>
    <property type="match status" value="1"/>
</dbReference>
<dbReference type="SUPFAM" id="SSF50129">
    <property type="entry name" value="GroES-like"/>
    <property type="match status" value="1"/>
</dbReference>
<dbReference type="PANTHER" id="PTHR42940">
    <property type="entry name" value="ALCOHOL DEHYDROGENASE 1-RELATED"/>
    <property type="match status" value="1"/>
</dbReference>
<keyword evidence="7" id="KW-0520">NAD</keyword>
<dbReference type="SMART" id="SM00829">
    <property type="entry name" value="PKS_ER"/>
    <property type="match status" value="1"/>
</dbReference>
<name>A0A166WMF6_9GAMM</name>
<dbReference type="EC" id="1.1.1.1" evidence="3"/>
<dbReference type="GO" id="GO:0004022">
    <property type="term" value="F:alcohol dehydrogenase (NAD+) activity"/>
    <property type="evidence" value="ECO:0007669"/>
    <property type="project" value="UniProtKB-EC"/>
</dbReference>
<evidence type="ECO:0000256" key="1">
    <source>
        <dbReference type="ARBA" id="ARBA00001947"/>
    </source>
</evidence>
<comment type="similarity">
    <text evidence="2 8">Belongs to the zinc-containing alcohol dehydrogenase family.</text>
</comment>
<reference evidence="10 11" key="1">
    <citation type="submission" date="2013-07" db="EMBL/GenBank/DDBJ databases">
        <title>Comparative Genomic and Metabolomic Analysis of Twelve Strains of Pseudoalteromonas luteoviolacea.</title>
        <authorList>
            <person name="Vynne N.G."/>
            <person name="Mansson M."/>
            <person name="Gram L."/>
        </authorList>
    </citation>
    <scope>NUCLEOTIDE SEQUENCE [LARGE SCALE GENOMIC DNA]</scope>
    <source>
        <strain evidence="10 11">DSM 6061</strain>
    </source>
</reference>
<dbReference type="Gene3D" id="3.40.50.720">
    <property type="entry name" value="NAD(P)-binding Rossmann-like Domain"/>
    <property type="match status" value="1"/>
</dbReference>
<evidence type="ECO:0000256" key="3">
    <source>
        <dbReference type="ARBA" id="ARBA00013190"/>
    </source>
</evidence>
<comment type="caution">
    <text evidence="10">The sequence shown here is derived from an EMBL/GenBank/DDBJ whole genome shotgun (WGS) entry which is preliminary data.</text>
</comment>
<dbReference type="SUPFAM" id="SSF51735">
    <property type="entry name" value="NAD(P)-binding Rossmann-fold domains"/>
    <property type="match status" value="1"/>
</dbReference>
<proteinExistence type="inferred from homology"/>
<dbReference type="InterPro" id="IPR020843">
    <property type="entry name" value="ER"/>
</dbReference>
<keyword evidence="5 8" id="KW-0862">Zinc</keyword>
<dbReference type="InterPro" id="IPR013149">
    <property type="entry name" value="ADH-like_C"/>
</dbReference>
<dbReference type="InterPro" id="IPR036291">
    <property type="entry name" value="NAD(P)-bd_dom_sf"/>
</dbReference>
<evidence type="ECO:0000313" key="11">
    <source>
        <dbReference type="Proteomes" id="UP000076643"/>
    </source>
</evidence>
<accession>A0A166WMF6</accession>
<dbReference type="InterPro" id="IPR011032">
    <property type="entry name" value="GroES-like_sf"/>
</dbReference>
<evidence type="ECO:0000256" key="6">
    <source>
        <dbReference type="ARBA" id="ARBA00023002"/>
    </source>
</evidence>
<dbReference type="GO" id="GO:0008270">
    <property type="term" value="F:zinc ion binding"/>
    <property type="evidence" value="ECO:0007669"/>
    <property type="project" value="InterPro"/>
</dbReference>
<feature type="domain" description="Enoyl reductase (ER)" evidence="9">
    <location>
        <begin position="10"/>
        <end position="334"/>
    </location>
</feature>
<keyword evidence="11" id="KW-1185">Reference proteome</keyword>
<evidence type="ECO:0000256" key="7">
    <source>
        <dbReference type="ARBA" id="ARBA00023027"/>
    </source>
</evidence>
<gene>
    <name evidence="10" type="ORF">N475_02260</name>
</gene>
<dbReference type="InterPro" id="IPR013154">
    <property type="entry name" value="ADH-like_N"/>
</dbReference>
<dbReference type="InterPro" id="IPR002328">
    <property type="entry name" value="ADH_Zn_CS"/>
</dbReference>
<dbReference type="AlphaFoldDB" id="A0A166WMF6"/>
<dbReference type="Pfam" id="PF08240">
    <property type="entry name" value="ADH_N"/>
    <property type="match status" value="1"/>
</dbReference>
<dbReference type="Pfam" id="PF00107">
    <property type="entry name" value="ADH_zinc_N"/>
    <property type="match status" value="1"/>
</dbReference>
<dbReference type="PATRIC" id="fig|1365250.3.peg.2674"/>
<dbReference type="FunFam" id="3.40.50.720:FF:000039">
    <property type="entry name" value="Alcohol dehydrogenase AdhP"/>
    <property type="match status" value="1"/>
</dbReference>
<keyword evidence="6" id="KW-0560">Oxidoreductase</keyword>
<evidence type="ECO:0000259" key="9">
    <source>
        <dbReference type="SMART" id="SM00829"/>
    </source>
</evidence>
<dbReference type="RefSeq" id="WP_063365389.1">
    <property type="nucleotide sequence ID" value="NZ_AQHB01000028.1"/>
</dbReference>
<dbReference type="PROSITE" id="PS00059">
    <property type="entry name" value="ADH_ZINC"/>
    <property type="match status" value="1"/>
</dbReference>
<evidence type="ECO:0000256" key="2">
    <source>
        <dbReference type="ARBA" id="ARBA00008072"/>
    </source>
</evidence>
<protein>
    <recommendedName>
        <fullName evidence="3">alcohol dehydrogenase</fullName>
        <ecNumber evidence="3">1.1.1.1</ecNumber>
    </recommendedName>
</protein>
<keyword evidence="4 8" id="KW-0479">Metal-binding</keyword>
<organism evidence="10 11">
    <name type="scientific">Pseudoalteromonas luteoviolacea DSM 6061</name>
    <dbReference type="NCBI Taxonomy" id="1365250"/>
    <lineage>
        <taxon>Bacteria</taxon>
        <taxon>Pseudomonadati</taxon>
        <taxon>Pseudomonadota</taxon>
        <taxon>Gammaproteobacteria</taxon>
        <taxon>Alteromonadales</taxon>
        <taxon>Pseudoalteromonadaceae</taxon>
        <taxon>Pseudoalteromonas</taxon>
    </lineage>
</organism>
<dbReference type="NCBIfam" id="NF006940">
    <property type="entry name" value="PRK09422.1"/>
    <property type="match status" value="1"/>
</dbReference>
<evidence type="ECO:0000256" key="5">
    <source>
        <dbReference type="ARBA" id="ARBA00022833"/>
    </source>
</evidence>
<dbReference type="STRING" id="43657.S4054249_16205"/>
<evidence type="ECO:0000256" key="8">
    <source>
        <dbReference type="RuleBase" id="RU361277"/>
    </source>
</evidence>
<dbReference type="EMBL" id="AUYB01000103">
    <property type="protein sequence ID" value="KZN37654.1"/>
    <property type="molecule type" value="Genomic_DNA"/>
</dbReference>
<evidence type="ECO:0000313" key="10">
    <source>
        <dbReference type="EMBL" id="KZN37654.1"/>
    </source>
</evidence>
<dbReference type="FunFam" id="3.90.180.10:FF:000002">
    <property type="entry name" value="Alcohol dehydrogenase AdhP"/>
    <property type="match status" value="1"/>
</dbReference>
<dbReference type="Gene3D" id="3.90.180.10">
    <property type="entry name" value="Medium-chain alcohol dehydrogenases, catalytic domain"/>
    <property type="match status" value="1"/>
</dbReference>
<dbReference type="PANTHER" id="PTHR42940:SF8">
    <property type="entry name" value="VACUOLAR PROTEIN SORTING-ASSOCIATED PROTEIN 11"/>
    <property type="match status" value="1"/>
</dbReference>
<comment type="cofactor">
    <cofactor evidence="1 8">
        <name>Zn(2+)</name>
        <dbReference type="ChEBI" id="CHEBI:29105"/>
    </cofactor>
</comment>
<evidence type="ECO:0000256" key="4">
    <source>
        <dbReference type="ARBA" id="ARBA00022723"/>
    </source>
</evidence>